<accession>A0A520KS32</accession>
<name>A0A520KS32_METT2</name>
<evidence type="ECO:0000313" key="2">
    <source>
        <dbReference type="Proteomes" id="UP000317158"/>
    </source>
</evidence>
<gene>
    <name evidence="1" type="ORF">EF806_04465</name>
</gene>
<dbReference type="Proteomes" id="UP000317158">
    <property type="component" value="Unassembled WGS sequence"/>
</dbReference>
<evidence type="ECO:0000313" key="1">
    <source>
        <dbReference type="EMBL" id="RZN64592.1"/>
    </source>
</evidence>
<comment type="caution">
    <text evidence="1">The sequence shown here is derived from an EMBL/GenBank/DDBJ whole genome shotgun (WGS) entry which is preliminary data.</text>
</comment>
<sequence length="170" mass="19930">MRCTNKKFVLLIIGILVVAGSCYAYYSAYYRGDSKSEDQVINWTSKSDDQQFLDWMIRTVEKLMIDGEFILSALKEHDLDGIAMAGKWLYDDCDKALSEIDRYHVSPALEPLKNEFKLYLQDLKQAGYYYNRSARNINPDDIKKGNNYLESALGHFKKVKRYLEEYYQTR</sequence>
<reference evidence="1 2" key="1">
    <citation type="journal article" date="2019" name="Nat. Microbiol.">
        <title>Wide diversity of methane and short-chain alkane metabolisms in uncultured archaea.</title>
        <authorList>
            <person name="Borrel G."/>
            <person name="Adam P.S."/>
            <person name="McKay L.J."/>
            <person name="Chen L.X."/>
            <person name="Sierra-Garcia I.N."/>
            <person name="Sieber C.M."/>
            <person name="Letourneur Q."/>
            <person name="Ghozlane A."/>
            <person name="Andersen G.L."/>
            <person name="Li W.J."/>
            <person name="Hallam S.J."/>
            <person name="Muyzer G."/>
            <person name="de Oliveira V.M."/>
            <person name="Inskeep W.P."/>
            <person name="Banfield J.F."/>
            <person name="Gribaldo S."/>
        </authorList>
    </citation>
    <scope>NUCLEOTIDE SEQUENCE [LARGE SCALE GENOMIC DNA]</scope>
    <source>
        <strain evidence="1">NM1a</strain>
    </source>
</reference>
<dbReference type="AlphaFoldDB" id="A0A520KS32"/>
<protein>
    <submittedName>
        <fullName evidence="1">Uncharacterized protein</fullName>
    </submittedName>
</protein>
<proteinExistence type="predicted"/>
<dbReference type="EMBL" id="RXIF01000006">
    <property type="protein sequence ID" value="RZN64592.1"/>
    <property type="molecule type" value="Genomic_DNA"/>
</dbReference>
<dbReference type="PROSITE" id="PS51257">
    <property type="entry name" value="PROKAR_LIPOPROTEIN"/>
    <property type="match status" value="1"/>
</dbReference>
<organism evidence="1 2">
    <name type="scientific">Methanoliparum thermophilum</name>
    <dbReference type="NCBI Taxonomy" id="2491083"/>
    <lineage>
        <taxon>Archaea</taxon>
        <taxon>Methanobacteriati</taxon>
        <taxon>Methanobacteriota</taxon>
        <taxon>Candidatus Methanoliparia</taxon>
        <taxon>Candidatus Methanoliparales</taxon>
        <taxon>Candidatus Methanoliparaceae</taxon>
        <taxon>Candidatus Methanoliparum</taxon>
    </lineage>
</organism>